<sequence length="99" mass="11143">MMLDYAKQLGYRSVIFNLVFSENLIAQLINKFVKRWNASERILDALLRAQAQVAERMGTQAPAVARLERALATGRHSPSVATLRKYVKACGKRLVLRVA</sequence>
<evidence type="ECO:0000259" key="1">
    <source>
        <dbReference type="PROSITE" id="PS50943"/>
    </source>
</evidence>
<dbReference type="Gene3D" id="1.10.260.40">
    <property type="entry name" value="lambda repressor-like DNA-binding domains"/>
    <property type="match status" value="1"/>
</dbReference>
<dbReference type="PATRIC" id="fig|42253.5.peg.774"/>
<dbReference type="InterPro" id="IPR010982">
    <property type="entry name" value="Lambda_DNA-bd_dom_sf"/>
</dbReference>
<organism evidence="2 3">
    <name type="scientific">Nitrospira moscoviensis</name>
    <dbReference type="NCBI Taxonomy" id="42253"/>
    <lineage>
        <taxon>Bacteria</taxon>
        <taxon>Pseudomonadati</taxon>
        <taxon>Nitrospirota</taxon>
        <taxon>Nitrospiria</taxon>
        <taxon>Nitrospirales</taxon>
        <taxon>Nitrospiraceae</taxon>
        <taxon>Nitrospira</taxon>
    </lineage>
</organism>
<name>A0A0K2G8D6_NITMO</name>
<proteinExistence type="predicted"/>
<dbReference type="CDD" id="cd00093">
    <property type="entry name" value="HTH_XRE"/>
    <property type="match status" value="1"/>
</dbReference>
<reference evidence="2 3" key="1">
    <citation type="journal article" date="2015" name="Proc. Natl. Acad. Sci. U.S.A.">
        <title>Expanded metabolic versatility of ubiquitous nitrite-oxidizing bacteria from the genus Nitrospira.</title>
        <authorList>
            <person name="Koch H."/>
            <person name="Lucker S."/>
            <person name="Albertsen M."/>
            <person name="Kitzinger K."/>
            <person name="Herbold C."/>
            <person name="Spieck E."/>
            <person name="Nielsen P.H."/>
            <person name="Wagner M."/>
            <person name="Daims H."/>
        </authorList>
    </citation>
    <scope>NUCLEOTIDE SEQUENCE [LARGE SCALE GENOMIC DNA]</scope>
    <source>
        <strain evidence="2 3">NSP M-1</strain>
    </source>
</reference>
<dbReference type="InterPro" id="IPR001387">
    <property type="entry name" value="Cro/C1-type_HTH"/>
</dbReference>
<gene>
    <name evidence="2" type="ORF">NITMOv2_0788</name>
</gene>
<evidence type="ECO:0000313" key="2">
    <source>
        <dbReference type="EMBL" id="ALA57223.1"/>
    </source>
</evidence>
<keyword evidence="3" id="KW-1185">Reference proteome</keyword>
<dbReference type="GO" id="GO:0003677">
    <property type="term" value="F:DNA binding"/>
    <property type="evidence" value="ECO:0007669"/>
    <property type="project" value="InterPro"/>
</dbReference>
<dbReference type="EMBL" id="CP011801">
    <property type="protein sequence ID" value="ALA57223.1"/>
    <property type="molecule type" value="Genomic_DNA"/>
</dbReference>
<dbReference type="SUPFAM" id="SSF47413">
    <property type="entry name" value="lambda repressor-like DNA-binding domains"/>
    <property type="match status" value="1"/>
</dbReference>
<evidence type="ECO:0000313" key="3">
    <source>
        <dbReference type="Proteomes" id="UP000069205"/>
    </source>
</evidence>
<dbReference type="Proteomes" id="UP000069205">
    <property type="component" value="Chromosome"/>
</dbReference>
<feature type="domain" description="HTH cro/C1-type" evidence="1">
    <location>
        <begin position="50"/>
        <end position="97"/>
    </location>
</feature>
<dbReference type="SMART" id="SM00530">
    <property type="entry name" value="HTH_XRE"/>
    <property type="match status" value="1"/>
</dbReference>
<dbReference type="STRING" id="42253.NITMOv2_0788"/>
<dbReference type="AlphaFoldDB" id="A0A0K2G8D6"/>
<dbReference type="PROSITE" id="PS50943">
    <property type="entry name" value="HTH_CROC1"/>
    <property type="match status" value="1"/>
</dbReference>
<dbReference type="KEGG" id="nmv:NITMOv2_0788"/>
<dbReference type="RefSeq" id="WP_202967309.1">
    <property type="nucleotide sequence ID" value="NZ_CP011801.1"/>
</dbReference>
<protein>
    <recommendedName>
        <fullName evidence="1">HTH cro/C1-type domain-containing protein</fullName>
    </recommendedName>
</protein>
<accession>A0A0K2G8D6</accession>